<name>A0A1D7UAN7_9HYPH</name>
<dbReference type="PANTHER" id="PTHR43540">
    <property type="entry name" value="PEROXYUREIDOACRYLATE/UREIDOACRYLATE AMIDOHYDROLASE-RELATED"/>
    <property type="match status" value="1"/>
</dbReference>
<reference evidence="3 4" key="1">
    <citation type="journal article" date="2015" name="Antonie Van Leeuwenhoek">
        <title>Bosea vaviloviae sp. nov., a new species of slow-growing rhizobia isolated from nodules of the relict species Vavilovia formosa (Stev.) Fed.</title>
        <authorList>
            <person name="Safronova V.I."/>
            <person name="Kuznetsova I.G."/>
            <person name="Sazanova A.L."/>
            <person name="Kimeklis A.K."/>
            <person name="Belimov A.A."/>
            <person name="Andronov E.E."/>
            <person name="Pinaev A.G."/>
            <person name="Chizhevskaya E.P."/>
            <person name="Pukhaev A.R."/>
            <person name="Popov K.P."/>
            <person name="Willems A."/>
            <person name="Tikhonovich I.A."/>
        </authorList>
    </citation>
    <scope>NUCLEOTIDE SEQUENCE [LARGE SCALE GENOMIC DNA]</scope>
    <source>
        <strain evidence="3 4">Vaf18</strain>
    </source>
</reference>
<sequence length="202" mass="22179">MQQSQNLRLSPRSVHLCIDMQMLFSDDGPWPTPWMSRVLPNCAALVERDPSRTIFTRFIPPNTAADGHGAWRGYYEEWANATRARLDNRLLDLMPALARFAPPALVLDKPVYSAFAGRRLGHILAQRSADTLVVSGAETDVCVLSTVLGAIDLGYFVVVVRDAVCSSSNEGHDALIAMFESRLSHQLAITDVETVLGSWPGA</sequence>
<dbReference type="PANTHER" id="PTHR43540:SF6">
    <property type="entry name" value="ISOCHORISMATASE-LIKE DOMAIN-CONTAINING PROTEIN"/>
    <property type="match status" value="1"/>
</dbReference>
<dbReference type="InterPro" id="IPR050272">
    <property type="entry name" value="Isochorismatase-like_hydrls"/>
</dbReference>
<proteinExistence type="predicted"/>
<evidence type="ECO:0000313" key="4">
    <source>
        <dbReference type="Proteomes" id="UP000094969"/>
    </source>
</evidence>
<dbReference type="STRING" id="1526658.BHK69_13415"/>
<feature type="domain" description="Isochorismatase-like" evidence="2">
    <location>
        <begin position="14"/>
        <end position="185"/>
    </location>
</feature>
<keyword evidence="1 3" id="KW-0378">Hydrolase</keyword>
<dbReference type="Pfam" id="PF00857">
    <property type="entry name" value="Isochorismatase"/>
    <property type="match status" value="1"/>
</dbReference>
<accession>A0A1D7UAN7</accession>
<keyword evidence="4" id="KW-1185">Reference proteome</keyword>
<dbReference type="SUPFAM" id="SSF52499">
    <property type="entry name" value="Isochorismatase-like hydrolases"/>
    <property type="match status" value="1"/>
</dbReference>
<dbReference type="InterPro" id="IPR036380">
    <property type="entry name" value="Isochorismatase-like_sf"/>
</dbReference>
<dbReference type="OrthoDB" id="9811489at2"/>
<evidence type="ECO:0000256" key="1">
    <source>
        <dbReference type="ARBA" id="ARBA00022801"/>
    </source>
</evidence>
<dbReference type="AlphaFoldDB" id="A0A1D7UAN7"/>
<gene>
    <name evidence="3" type="ORF">BHK69_13415</name>
</gene>
<dbReference type="EMBL" id="CP017147">
    <property type="protein sequence ID" value="AOO84438.1"/>
    <property type="molecule type" value="Genomic_DNA"/>
</dbReference>
<dbReference type="Proteomes" id="UP000094969">
    <property type="component" value="Chromosome"/>
</dbReference>
<organism evidence="3 4">
    <name type="scientific">Bosea vaviloviae</name>
    <dbReference type="NCBI Taxonomy" id="1526658"/>
    <lineage>
        <taxon>Bacteria</taxon>
        <taxon>Pseudomonadati</taxon>
        <taxon>Pseudomonadota</taxon>
        <taxon>Alphaproteobacteria</taxon>
        <taxon>Hyphomicrobiales</taxon>
        <taxon>Boseaceae</taxon>
        <taxon>Bosea</taxon>
    </lineage>
</organism>
<dbReference type="GO" id="GO:0016787">
    <property type="term" value="F:hydrolase activity"/>
    <property type="evidence" value="ECO:0007669"/>
    <property type="project" value="UniProtKB-KW"/>
</dbReference>
<dbReference type="Gene3D" id="3.40.50.850">
    <property type="entry name" value="Isochorismatase-like"/>
    <property type="match status" value="1"/>
</dbReference>
<protein>
    <submittedName>
        <fullName evidence="3">Cysteine hydrolase</fullName>
    </submittedName>
</protein>
<dbReference type="KEGG" id="bvv:BHK69_13415"/>
<dbReference type="CDD" id="cd00431">
    <property type="entry name" value="cysteine_hydrolases"/>
    <property type="match status" value="1"/>
</dbReference>
<dbReference type="InterPro" id="IPR000868">
    <property type="entry name" value="Isochorismatase-like_dom"/>
</dbReference>
<evidence type="ECO:0000259" key="2">
    <source>
        <dbReference type="Pfam" id="PF00857"/>
    </source>
</evidence>
<evidence type="ECO:0000313" key="3">
    <source>
        <dbReference type="EMBL" id="AOO84438.1"/>
    </source>
</evidence>